<dbReference type="Pfam" id="PF00106">
    <property type="entry name" value="adh_short"/>
    <property type="match status" value="1"/>
</dbReference>
<dbReference type="PANTHER" id="PTHR43544">
    <property type="entry name" value="SHORT-CHAIN DEHYDROGENASE/REDUCTASE"/>
    <property type="match status" value="1"/>
</dbReference>
<organism evidence="4 5">
    <name type="scientific">Amorphotheca resinae ATCC 22711</name>
    <dbReference type="NCBI Taxonomy" id="857342"/>
    <lineage>
        <taxon>Eukaryota</taxon>
        <taxon>Fungi</taxon>
        <taxon>Dikarya</taxon>
        <taxon>Ascomycota</taxon>
        <taxon>Pezizomycotina</taxon>
        <taxon>Leotiomycetes</taxon>
        <taxon>Helotiales</taxon>
        <taxon>Amorphothecaceae</taxon>
        <taxon>Amorphotheca</taxon>
    </lineage>
</organism>
<keyword evidence="3" id="KW-0560">Oxidoreductase</keyword>
<protein>
    <recommendedName>
        <fullName evidence="6">NAD(P)-binding protein</fullName>
    </recommendedName>
</protein>
<dbReference type="SUPFAM" id="SSF51735">
    <property type="entry name" value="NAD(P)-binding Rossmann-fold domains"/>
    <property type="match status" value="1"/>
</dbReference>
<keyword evidence="5" id="KW-1185">Reference proteome</keyword>
<gene>
    <name evidence="4" type="ORF">M430DRAFT_54580</name>
</gene>
<dbReference type="EMBL" id="KZ679020">
    <property type="protein sequence ID" value="PSS06791.1"/>
    <property type="molecule type" value="Genomic_DNA"/>
</dbReference>
<accession>A0A2T3APD1</accession>
<dbReference type="AlphaFoldDB" id="A0A2T3APD1"/>
<dbReference type="Proteomes" id="UP000241818">
    <property type="component" value="Unassembled WGS sequence"/>
</dbReference>
<proteinExistence type="inferred from homology"/>
<dbReference type="PANTHER" id="PTHR43544:SF7">
    <property type="entry name" value="NADB-LER2"/>
    <property type="match status" value="1"/>
</dbReference>
<evidence type="ECO:0008006" key="6">
    <source>
        <dbReference type="Google" id="ProtNLM"/>
    </source>
</evidence>
<evidence type="ECO:0000256" key="1">
    <source>
        <dbReference type="ARBA" id="ARBA00006484"/>
    </source>
</evidence>
<dbReference type="PRINTS" id="PR00081">
    <property type="entry name" value="GDHRDH"/>
</dbReference>
<dbReference type="InterPro" id="IPR036291">
    <property type="entry name" value="NAD(P)-bd_dom_sf"/>
</dbReference>
<dbReference type="InterPro" id="IPR002347">
    <property type="entry name" value="SDR_fam"/>
</dbReference>
<evidence type="ECO:0000313" key="5">
    <source>
        <dbReference type="Proteomes" id="UP000241818"/>
    </source>
</evidence>
<name>A0A2T3APD1_AMORE</name>
<comment type="similarity">
    <text evidence="1">Belongs to the short-chain dehydrogenases/reductases (SDR) family.</text>
</comment>
<dbReference type="CDD" id="cd05325">
    <property type="entry name" value="carb_red_sniffer_like_SDR_c"/>
    <property type="match status" value="1"/>
</dbReference>
<dbReference type="InParanoid" id="A0A2T3APD1"/>
<evidence type="ECO:0000256" key="3">
    <source>
        <dbReference type="ARBA" id="ARBA00023002"/>
    </source>
</evidence>
<evidence type="ECO:0000256" key="2">
    <source>
        <dbReference type="ARBA" id="ARBA00022857"/>
    </source>
</evidence>
<dbReference type="RefSeq" id="XP_024716521.1">
    <property type="nucleotide sequence ID" value="XM_024868481.1"/>
</dbReference>
<dbReference type="GO" id="GO:0005737">
    <property type="term" value="C:cytoplasm"/>
    <property type="evidence" value="ECO:0007669"/>
    <property type="project" value="TreeGrafter"/>
</dbReference>
<keyword evidence="2" id="KW-0521">NADP</keyword>
<dbReference type="FunCoup" id="A0A2T3APD1">
    <property type="interactions" value="63"/>
</dbReference>
<dbReference type="OrthoDB" id="9876299at2759"/>
<dbReference type="GO" id="GO:0016491">
    <property type="term" value="F:oxidoreductase activity"/>
    <property type="evidence" value="ECO:0007669"/>
    <property type="project" value="UniProtKB-KW"/>
</dbReference>
<dbReference type="Gene3D" id="3.40.50.720">
    <property type="entry name" value="NAD(P)-binding Rossmann-like Domain"/>
    <property type="match status" value="1"/>
</dbReference>
<evidence type="ECO:0000313" key="4">
    <source>
        <dbReference type="EMBL" id="PSS06791.1"/>
    </source>
</evidence>
<dbReference type="InterPro" id="IPR051468">
    <property type="entry name" value="Fungal_SecMetab_SDRs"/>
</dbReference>
<sequence length="250" mass="26690">MASPVVVFITGVSKGIGASLARIYLNRPNHTVIGSIRDDTTAEVAELKSFPTANGTKLLLVHIDSGSLDDPKKALTKIQQAGIDHIDVVIANAGGYPTPVALDSVERRDLMICFEVNAAAPLLLFQTFKPLLQKAREPKWIAISTTAGSVGYIGVIGSHILPAYGASKAALNWLTQSIHFTNEWLTVVAVHPGLVQTNPGNWVARKVGLEQAPTTIEESSSSIVKVVDGATRKDTSGKFIDALEGTELLW</sequence>
<dbReference type="GeneID" id="36576562"/>
<reference evidence="4 5" key="1">
    <citation type="journal article" date="2018" name="New Phytol.">
        <title>Comparative genomics and transcriptomics depict ericoid mycorrhizal fungi as versatile saprotrophs and plant mutualists.</title>
        <authorList>
            <person name="Martino E."/>
            <person name="Morin E."/>
            <person name="Grelet G.A."/>
            <person name="Kuo A."/>
            <person name="Kohler A."/>
            <person name="Daghino S."/>
            <person name="Barry K.W."/>
            <person name="Cichocki N."/>
            <person name="Clum A."/>
            <person name="Dockter R.B."/>
            <person name="Hainaut M."/>
            <person name="Kuo R.C."/>
            <person name="LaButti K."/>
            <person name="Lindahl B.D."/>
            <person name="Lindquist E.A."/>
            <person name="Lipzen A."/>
            <person name="Khouja H.R."/>
            <person name="Magnuson J."/>
            <person name="Murat C."/>
            <person name="Ohm R.A."/>
            <person name="Singer S.W."/>
            <person name="Spatafora J.W."/>
            <person name="Wang M."/>
            <person name="Veneault-Fourrey C."/>
            <person name="Henrissat B."/>
            <person name="Grigoriev I.V."/>
            <person name="Martin F.M."/>
            <person name="Perotto S."/>
        </authorList>
    </citation>
    <scope>NUCLEOTIDE SEQUENCE [LARGE SCALE GENOMIC DNA]</scope>
    <source>
        <strain evidence="4 5">ATCC 22711</strain>
    </source>
</reference>